<gene>
    <name evidence="1" type="ORF">GTP27_00740</name>
</gene>
<proteinExistence type="predicted"/>
<accession>A0ABW9VGZ7</accession>
<reference evidence="1 2" key="1">
    <citation type="submission" date="2019-12" db="EMBL/GenBank/DDBJ databases">
        <title>Novel species isolated from a subtropical stream in China.</title>
        <authorList>
            <person name="Lu H."/>
        </authorList>
    </citation>
    <scope>NUCLEOTIDE SEQUENCE [LARGE SCALE GENOMIC DNA]</scope>
    <source>
        <strain evidence="1 2">CY13W</strain>
    </source>
</reference>
<protein>
    <submittedName>
        <fullName evidence="1">Uncharacterized protein</fullName>
    </submittedName>
</protein>
<sequence>MLLIASKLGKNEKYDQLRCERRDGSETGTMIPLPRGRCMTQYWNWRSAGRPWPATAH</sequence>
<dbReference type="Proteomes" id="UP000478090">
    <property type="component" value="Unassembled WGS sequence"/>
</dbReference>
<dbReference type="RefSeq" id="WP_161037284.1">
    <property type="nucleotide sequence ID" value="NZ_WWCM01000001.1"/>
</dbReference>
<evidence type="ECO:0000313" key="2">
    <source>
        <dbReference type="Proteomes" id="UP000478090"/>
    </source>
</evidence>
<evidence type="ECO:0000313" key="1">
    <source>
        <dbReference type="EMBL" id="MYM37853.1"/>
    </source>
</evidence>
<organism evidence="1 2">
    <name type="scientific">Duganella qianjiadongensis</name>
    <dbReference type="NCBI Taxonomy" id="2692176"/>
    <lineage>
        <taxon>Bacteria</taxon>
        <taxon>Pseudomonadati</taxon>
        <taxon>Pseudomonadota</taxon>
        <taxon>Betaproteobacteria</taxon>
        <taxon>Burkholderiales</taxon>
        <taxon>Oxalobacteraceae</taxon>
        <taxon>Telluria group</taxon>
        <taxon>Duganella</taxon>
    </lineage>
</organism>
<comment type="caution">
    <text evidence="1">The sequence shown here is derived from an EMBL/GenBank/DDBJ whole genome shotgun (WGS) entry which is preliminary data.</text>
</comment>
<dbReference type="EMBL" id="WWCM01000001">
    <property type="protein sequence ID" value="MYM37853.1"/>
    <property type="molecule type" value="Genomic_DNA"/>
</dbReference>
<keyword evidence="2" id="KW-1185">Reference proteome</keyword>
<name>A0ABW9VGZ7_9BURK</name>